<dbReference type="RefSeq" id="WP_256397150.1">
    <property type="nucleotide sequence ID" value="NZ_JANHDJ010000006.1"/>
</dbReference>
<feature type="compositionally biased region" description="Basic and acidic residues" evidence="1">
    <location>
        <begin position="1"/>
        <end position="16"/>
    </location>
</feature>
<accession>A0ABD6DF26</accession>
<protein>
    <submittedName>
        <fullName evidence="2">LamG domain-containing protein</fullName>
    </submittedName>
</protein>
<dbReference type="Proteomes" id="UP001597052">
    <property type="component" value="Unassembled WGS sequence"/>
</dbReference>
<organism evidence="2 3">
    <name type="scientific">Halohasta litorea</name>
    <dbReference type="NCBI Taxonomy" id="869891"/>
    <lineage>
        <taxon>Archaea</taxon>
        <taxon>Methanobacteriati</taxon>
        <taxon>Methanobacteriota</taxon>
        <taxon>Stenosarchaea group</taxon>
        <taxon>Halobacteria</taxon>
        <taxon>Halobacteriales</taxon>
        <taxon>Haloferacaceae</taxon>
        <taxon>Halohasta</taxon>
    </lineage>
</organism>
<keyword evidence="3" id="KW-1185">Reference proteome</keyword>
<dbReference type="AlphaFoldDB" id="A0ABD6DF26"/>
<dbReference type="InterPro" id="IPR013320">
    <property type="entry name" value="ConA-like_dom_sf"/>
</dbReference>
<sequence>MTGEGSRFKSDRRGCDDASWSSIQDWDQGVGKNVDIVDGSVVPRAPNQIAERPDSGISRFAFEQNVADSWGDNGGVDGTSVGYSVDSPVGQYAKRFDGNGEVTFGEVFQISSDASISVWLNVTSGIGDVVPMVHKGRAYQFHVHADGSLWFGTFGHGYVSNQLSWELGRWYHCLIAWDDSNSRAQFYRDGVAVGAMSGNDGPGGSGTFRVGHKADGGGYLHGMIADLRIYGEALSSVRVSDLYNTGSIR</sequence>
<dbReference type="Pfam" id="PF13385">
    <property type="entry name" value="Laminin_G_3"/>
    <property type="match status" value="1"/>
</dbReference>
<evidence type="ECO:0000313" key="2">
    <source>
        <dbReference type="EMBL" id="MFD1643456.1"/>
    </source>
</evidence>
<dbReference type="EMBL" id="JBHUDM010000005">
    <property type="protein sequence ID" value="MFD1643456.1"/>
    <property type="molecule type" value="Genomic_DNA"/>
</dbReference>
<evidence type="ECO:0000256" key="1">
    <source>
        <dbReference type="SAM" id="MobiDB-lite"/>
    </source>
</evidence>
<proteinExistence type="predicted"/>
<dbReference type="Gene3D" id="2.60.120.200">
    <property type="match status" value="1"/>
</dbReference>
<evidence type="ECO:0000313" key="3">
    <source>
        <dbReference type="Proteomes" id="UP001597052"/>
    </source>
</evidence>
<gene>
    <name evidence="2" type="ORF">ACFSBW_16395</name>
</gene>
<dbReference type="SUPFAM" id="SSF49899">
    <property type="entry name" value="Concanavalin A-like lectins/glucanases"/>
    <property type="match status" value="1"/>
</dbReference>
<comment type="caution">
    <text evidence="2">The sequence shown here is derived from an EMBL/GenBank/DDBJ whole genome shotgun (WGS) entry which is preliminary data.</text>
</comment>
<feature type="region of interest" description="Disordered" evidence="1">
    <location>
        <begin position="1"/>
        <end position="22"/>
    </location>
</feature>
<reference evidence="2 3" key="1">
    <citation type="journal article" date="2019" name="Int. J. Syst. Evol. Microbiol.">
        <title>The Global Catalogue of Microorganisms (GCM) 10K type strain sequencing project: providing services to taxonomists for standard genome sequencing and annotation.</title>
        <authorList>
            <consortium name="The Broad Institute Genomics Platform"/>
            <consortium name="The Broad Institute Genome Sequencing Center for Infectious Disease"/>
            <person name="Wu L."/>
            <person name="Ma J."/>
        </authorList>
    </citation>
    <scope>NUCLEOTIDE SEQUENCE [LARGE SCALE GENOMIC DNA]</scope>
    <source>
        <strain evidence="2 3">CGMCC 1.10593</strain>
    </source>
</reference>
<name>A0ABD6DF26_9EURY</name>